<dbReference type="PANTHER" id="PTHR43133">
    <property type="entry name" value="RNA POLYMERASE ECF-TYPE SIGMA FACTO"/>
    <property type="match status" value="1"/>
</dbReference>
<dbReference type="InterPro" id="IPR014284">
    <property type="entry name" value="RNA_pol_sigma-70_dom"/>
</dbReference>
<keyword evidence="2" id="KW-0805">Transcription regulation</keyword>
<accession>A0ABV6KXT2</accession>
<evidence type="ECO:0000256" key="4">
    <source>
        <dbReference type="ARBA" id="ARBA00023163"/>
    </source>
</evidence>
<feature type="domain" description="RNA polymerase sigma factor 70 region 4 type 2" evidence="6">
    <location>
        <begin position="123"/>
        <end position="174"/>
    </location>
</feature>
<dbReference type="Pfam" id="PF04542">
    <property type="entry name" value="Sigma70_r2"/>
    <property type="match status" value="1"/>
</dbReference>
<comment type="caution">
    <text evidence="7">The sequence shown here is derived from an EMBL/GenBank/DDBJ whole genome shotgun (WGS) entry which is preliminary data.</text>
</comment>
<evidence type="ECO:0000256" key="3">
    <source>
        <dbReference type="ARBA" id="ARBA00023082"/>
    </source>
</evidence>
<evidence type="ECO:0000256" key="2">
    <source>
        <dbReference type="ARBA" id="ARBA00023015"/>
    </source>
</evidence>
<dbReference type="RefSeq" id="WP_160546049.1">
    <property type="nucleotide sequence ID" value="NZ_JBHLUU010000127.1"/>
</dbReference>
<dbReference type="SUPFAM" id="SSF88946">
    <property type="entry name" value="Sigma2 domain of RNA polymerase sigma factors"/>
    <property type="match status" value="1"/>
</dbReference>
<keyword evidence="3" id="KW-0731">Sigma factor</keyword>
<evidence type="ECO:0000259" key="5">
    <source>
        <dbReference type="Pfam" id="PF04542"/>
    </source>
</evidence>
<dbReference type="SUPFAM" id="SSF88659">
    <property type="entry name" value="Sigma3 and sigma4 domains of RNA polymerase sigma factors"/>
    <property type="match status" value="1"/>
</dbReference>
<keyword evidence="8" id="KW-1185">Reference proteome</keyword>
<dbReference type="Proteomes" id="UP001589738">
    <property type="component" value="Unassembled WGS sequence"/>
</dbReference>
<gene>
    <name evidence="7" type="ORF">ACFFHF_23435</name>
</gene>
<dbReference type="Pfam" id="PF08281">
    <property type="entry name" value="Sigma70_r4_2"/>
    <property type="match status" value="1"/>
</dbReference>
<dbReference type="CDD" id="cd06171">
    <property type="entry name" value="Sigma70_r4"/>
    <property type="match status" value="1"/>
</dbReference>
<name>A0ABV6KXT2_9BACI</name>
<feature type="domain" description="RNA polymerase sigma-70 region 2" evidence="5">
    <location>
        <begin position="26"/>
        <end position="88"/>
    </location>
</feature>
<reference evidence="7 8" key="1">
    <citation type="submission" date="2024-09" db="EMBL/GenBank/DDBJ databases">
        <authorList>
            <person name="Sun Q."/>
            <person name="Mori K."/>
        </authorList>
    </citation>
    <scope>NUCLEOTIDE SEQUENCE [LARGE SCALE GENOMIC DNA]</scope>
    <source>
        <strain evidence="7 8">CGMCC 1.9126</strain>
    </source>
</reference>
<sequence>MSLEKEIEQALVGIYEREKIIEMVMDEYGTKLKRMIYSYVKDWEVASDLTQEVFITVFEKLLSFKHRSSFKTWIYTIAINKSKDYLKSWHYRNLVINEKLFFFKQSGEKSPEDLLLQKDVRSELTKAIMAMPVKYREVFLLHYYQDFTYSEISEALGLPLATVKTRLFRGKERCKRFLTNERGEQHG</sequence>
<organism evidence="7 8">
    <name type="scientific">Robertmurraya beringensis</name>
    <dbReference type="NCBI Taxonomy" id="641660"/>
    <lineage>
        <taxon>Bacteria</taxon>
        <taxon>Bacillati</taxon>
        <taxon>Bacillota</taxon>
        <taxon>Bacilli</taxon>
        <taxon>Bacillales</taxon>
        <taxon>Bacillaceae</taxon>
        <taxon>Robertmurraya</taxon>
    </lineage>
</organism>
<dbReference type="InterPro" id="IPR013249">
    <property type="entry name" value="RNA_pol_sigma70_r4_t2"/>
</dbReference>
<comment type="similarity">
    <text evidence="1">Belongs to the sigma-70 factor family. ECF subfamily.</text>
</comment>
<dbReference type="InterPro" id="IPR039425">
    <property type="entry name" value="RNA_pol_sigma-70-like"/>
</dbReference>
<evidence type="ECO:0000259" key="6">
    <source>
        <dbReference type="Pfam" id="PF08281"/>
    </source>
</evidence>
<dbReference type="InterPro" id="IPR013325">
    <property type="entry name" value="RNA_pol_sigma_r2"/>
</dbReference>
<dbReference type="EMBL" id="JBHLUU010000127">
    <property type="protein sequence ID" value="MFC0478146.1"/>
    <property type="molecule type" value="Genomic_DNA"/>
</dbReference>
<evidence type="ECO:0000313" key="7">
    <source>
        <dbReference type="EMBL" id="MFC0478146.1"/>
    </source>
</evidence>
<evidence type="ECO:0000256" key="1">
    <source>
        <dbReference type="ARBA" id="ARBA00010641"/>
    </source>
</evidence>
<evidence type="ECO:0000313" key="8">
    <source>
        <dbReference type="Proteomes" id="UP001589738"/>
    </source>
</evidence>
<dbReference type="InterPro" id="IPR036388">
    <property type="entry name" value="WH-like_DNA-bd_sf"/>
</dbReference>
<dbReference type="Gene3D" id="1.10.10.10">
    <property type="entry name" value="Winged helix-like DNA-binding domain superfamily/Winged helix DNA-binding domain"/>
    <property type="match status" value="1"/>
</dbReference>
<dbReference type="PANTHER" id="PTHR43133:SF60">
    <property type="entry name" value="RNA POLYMERASE SIGMA FACTOR SIGV"/>
    <property type="match status" value="1"/>
</dbReference>
<protein>
    <submittedName>
        <fullName evidence="7">Sigma-70 family RNA polymerase sigma factor</fullName>
    </submittedName>
</protein>
<proteinExistence type="inferred from homology"/>
<dbReference type="InterPro" id="IPR013324">
    <property type="entry name" value="RNA_pol_sigma_r3/r4-like"/>
</dbReference>
<dbReference type="InterPro" id="IPR007627">
    <property type="entry name" value="RNA_pol_sigma70_r2"/>
</dbReference>
<dbReference type="Gene3D" id="1.10.1740.10">
    <property type="match status" value="1"/>
</dbReference>
<dbReference type="NCBIfam" id="TIGR02937">
    <property type="entry name" value="sigma70-ECF"/>
    <property type="match status" value="1"/>
</dbReference>
<keyword evidence="4" id="KW-0804">Transcription</keyword>